<dbReference type="PATRIC" id="fig|2702.99.peg.509"/>
<comment type="caution">
    <text evidence="4">The sequence shown here is derived from an EMBL/GenBank/DDBJ whole genome shotgun (WGS) entry which is preliminary data.</text>
</comment>
<reference evidence="4 5" key="1">
    <citation type="submission" date="2016-01" db="EMBL/GenBank/DDBJ databases">
        <authorList>
            <person name="Oliw E.H."/>
        </authorList>
    </citation>
    <scope>NUCLEOTIDE SEQUENCE [LARGE SCALE GENOMIC DNA]</scope>
    <source>
        <strain evidence="4 5">GED7760B</strain>
    </source>
</reference>
<proteinExistence type="inferred from homology"/>
<accession>A0A133NQL1</accession>
<dbReference type="GO" id="GO:0003677">
    <property type="term" value="F:DNA binding"/>
    <property type="evidence" value="ECO:0007669"/>
    <property type="project" value="UniProtKB-KW"/>
</dbReference>
<dbReference type="Proteomes" id="UP000070558">
    <property type="component" value="Unassembled WGS sequence"/>
</dbReference>
<dbReference type="GO" id="GO:0030527">
    <property type="term" value="F:structural constituent of chromatin"/>
    <property type="evidence" value="ECO:0007669"/>
    <property type="project" value="InterPro"/>
</dbReference>
<dbReference type="GO" id="GO:0005829">
    <property type="term" value="C:cytosol"/>
    <property type="evidence" value="ECO:0007669"/>
    <property type="project" value="TreeGrafter"/>
</dbReference>
<comment type="similarity">
    <text evidence="3">Belongs to the bacterial histone-like protein family.</text>
</comment>
<gene>
    <name evidence="4" type="ORF">HMPREF3216_00516</name>
</gene>
<name>A0A133NQL1_GARVA</name>
<dbReference type="GO" id="GO:0030261">
    <property type="term" value="P:chromosome condensation"/>
    <property type="evidence" value="ECO:0007669"/>
    <property type="project" value="UniProtKB-KW"/>
</dbReference>
<dbReference type="EMBL" id="LRQA01000029">
    <property type="protein sequence ID" value="KXA18583.1"/>
    <property type="molecule type" value="Genomic_DNA"/>
</dbReference>
<evidence type="ECO:0000313" key="4">
    <source>
        <dbReference type="EMBL" id="KXA18583.1"/>
    </source>
</evidence>
<dbReference type="AlphaFoldDB" id="A0A133NQL1"/>
<organism evidence="4 5">
    <name type="scientific">Gardnerella vaginalis</name>
    <dbReference type="NCBI Taxonomy" id="2702"/>
    <lineage>
        <taxon>Bacteria</taxon>
        <taxon>Bacillati</taxon>
        <taxon>Actinomycetota</taxon>
        <taxon>Actinomycetes</taxon>
        <taxon>Bifidobacteriales</taxon>
        <taxon>Bifidobacteriaceae</taxon>
        <taxon>Gardnerella</taxon>
    </lineage>
</organism>
<dbReference type="PANTHER" id="PTHR33175">
    <property type="entry name" value="DNA-BINDING PROTEIN HU"/>
    <property type="match status" value="1"/>
</dbReference>
<keyword evidence="2 4" id="KW-0238">DNA-binding</keyword>
<evidence type="ECO:0000256" key="1">
    <source>
        <dbReference type="ARBA" id="ARBA00023067"/>
    </source>
</evidence>
<dbReference type="PANTHER" id="PTHR33175:SF3">
    <property type="entry name" value="DNA-BINDING PROTEIN HU-BETA"/>
    <property type="match status" value="1"/>
</dbReference>
<dbReference type="InterPro" id="IPR000119">
    <property type="entry name" value="Hist_DNA-bd"/>
</dbReference>
<dbReference type="Pfam" id="PF00216">
    <property type="entry name" value="Bac_DNA_binding"/>
    <property type="match status" value="1"/>
</dbReference>
<dbReference type="InterPro" id="IPR010992">
    <property type="entry name" value="IHF-like_DNA-bd_dom_sf"/>
</dbReference>
<dbReference type="SUPFAM" id="SSF47729">
    <property type="entry name" value="IHF-like DNA-binding proteins"/>
    <property type="match status" value="1"/>
</dbReference>
<sequence>MEEKAPNTKDACMAYNKSDLVSKIAQKSNLTKAQAEAAVNAFQDVFVEALQSGEGLKLTGLFSAERVKRAERTGRNPRTGETIKIPASYGVRISAGSLLKKAVAE</sequence>
<dbReference type="Gene3D" id="4.10.520.10">
    <property type="entry name" value="IHF-like DNA-binding proteins"/>
    <property type="match status" value="1"/>
</dbReference>
<evidence type="ECO:0000256" key="3">
    <source>
        <dbReference type="RuleBase" id="RU003939"/>
    </source>
</evidence>
<protein>
    <submittedName>
        <fullName evidence="4">DNA-binding protein HB1</fullName>
    </submittedName>
</protein>
<dbReference type="CDD" id="cd14435">
    <property type="entry name" value="SPO1_TF1_like"/>
    <property type="match status" value="1"/>
</dbReference>
<evidence type="ECO:0000256" key="2">
    <source>
        <dbReference type="ARBA" id="ARBA00023125"/>
    </source>
</evidence>
<keyword evidence="1" id="KW-0226">DNA condensation</keyword>
<evidence type="ECO:0000313" key="5">
    <source>
        <dbReference type="Proteomes" id="UP000070558"/>
    </source>
</evidence>
<dbReference type="SMART" id="SM00411">
    <property type="entry name" value="BHL"/>
    <property type="match status" value="1"/>
</dbReference>